<evidence type="ECO:0000313" key="1">
    <source>
        <dbReference type="EMBL" id="MCI81285.1"/>
    </source>
</evidence>
<feature type="non-terminal residue" evidence="1">
    <location>
        <position position="1"/>
    </location>
</feature>
<keyword evidence="2" id="KW-1185">Reference proteome</keyword>
<dbReference type="AlphaFoldDB" id="A0A392V2V3"/>
<reference evidence="1 2" key="1">
    <citation type="journal article" date="2018" name="Front. Plant Sci.">
        <title>Red Clover (Trifolium pratense) and Zigzag Clover (T. medium) - A Picture of Genomic Similarities and Differences.</title>
        <authorList>
            <person name="Dluhosova J."/>
            <person name="Istvanek J."/>
            <person name="Nedelnik J."/>
            <person name="Repkova J."/>
        </authorList>
    </citation>
    <scope>NUCLEOTIDE SEQUENCE [LARGE SCALE GENOMIC DNA]</scope>
    <source>
        <strain evidence="2">cv. 10/8</strain>
        <tissue evidence="1">Leaf</tissue>
    </source>
</reference>
<protein>
    <submittedName>
        <fullName evidence="1">Uncharacterized protein</fullName>
    </submittedName>
</protein>
<dbReference type="EMBL" id="LXQA011015373">
    <property type="protein sequence ID" value="MCI81285.1"/>
    <property type="molecule type" value="Genomic_DNA"/>
</dbReference>
<proteinExistence type="predicted"/>
<dbReference type="Proteomes" id="UP000265520">
    <property type="component" value="Unassembled WGS sequence"/>
</dbReference>
<sequence>PVALGHVMDHNQFLDDPYEDDEQSYDADSEVLREVILNLGKKTMLQRKVSELSL</sequence>
<organism evidence="1 2">
    <name type="scientific">Trifolium medium</name>
    <dbReference type="NCBI Taxonomy" id="97028"/>
    <lineage>
        <taxon>Eukaryota</taxon>
        <taxon>Viridiplantae</taxon>
        <taxon>Streptophyta</taxon>
        <taxon>Embryophyta</taxon>
        <taxon>Tracheophyta</taxon>
        <taxon>Spermatophyta</taxon>
        <taxon>Magnoliopsida</taxon>
        <taxon>eudicotyledons</taxon>
        <taxon>Gunneridae</taxon>
        <taxon>Pentapetalae</taxon>
        <taxon>rosids</taxon>
        <taxon>fabids</taxon>
        <taxon>Fabales</taxon>
        <taxon>Fabaceae</taxon>
        <taxon>Papilionoideae</taxon>
        <taxon>50 kb inversion clade</taxon>
        <taxon>NPAAA clade</taxon>
        <taxon>Hologalegina</taxon>
        <taxon>IRL clade</taxon>
        <taxon>Trifolieae</taxon>
        <taxon>Trifolium</taxon>
    </lineage>
</organism>
<comment type="caution">
    <text evidence="1">The sequence shown here is derived from an EMBL/GenBank/DDBJ whole genome shotgun (WGS) entry which is preliminary data.</text>
</comment>
<accession>A0A392V2V3</accession>
<name>A0A392V2V3_9FABA</name>
<evidence type="ECO:0000313" key="2">
    <source>
        <dbReference type="Proteomes" id="UP000265520"/>
    </source>
</evidence>